<reference evidence="1 2" key="1">
    <citation type="journal article" date="2020" name="ISME J.">
        <title>Comparative genomics reveals insights into cyanobacterial evolution and habitat adaptation.</title>
        <authorList>
            <person name="Chen M.Y."/>
            <person name="Teng W.K."/>
            <person name="Zhao L."/>
            <person name="Hu C.X."/>
            <person name="Zhou Y.K."/>
            <person name="Han B.P."/>
            <person name="Song L.R."/>
            <person name="Shu W.S."/>
        </authorList>
    </citation>
    <scope>NUCLEOTIDE SEQUENCE [LARGE SCALE GENOMIC DNA]</scope>
    <source>
        <strain evidence="1 2">FACHB-252</strain>
    </source>
</reference>
<organism evidence="1 2">
    <name type="scientific">Nostoc punctiforme FACHB-252</name>
    <dbReference type="NCBI Taxonomy" id="1357509"/>
    <lineage>
        <taxon>Bacteria</taxon>
        <taxon>Bacillati</taxon>
        <taxon>Cyanobacteriota</taxon>
        <taxon>Cyanophyceae</taxon>
        <taxon>Nostocales</taxon>
        <taxon>Nostocaceae</taxon>
        <taxon>Nostoc</taxon>
    </lineage>
</organism>
<gene>
    <name evidence="1" type="ORF">H6G94_32760</name>
</gene>
<proteinExistence type="predicted"/>
<dbReference type="Proteomes" id="UP000606396">
    <property type="component" value="Unassembled WGS sequence"/>
</dbReference>
<name>A0ABR8HJH6_NOSPU</name>
<dbReference type="EMBL" id="JACJTC010000035">
    <property type="protein sequence ID" value="MBD2615964.1"/>
    <property type="molecule type" value="Genomic_DNA"/>
</dbReference>
<accession>A0ABR8HJH6</accession>
<keyword evidence="2" id="KW-1185">Reference proteome</keyword>
<sequence>MAMSSNDITTGHIRIGSSSLIDFAFWILLQDGLHAPPFDKHSGGNRILQHQGVNAPLWYDWLSLILIRHDNRLEWHVPNIHEATEENVKSFQNVLELNNQIHNVICNEEWLSEQQQYYLEQLTQQEKSYQEALFDYSGLDINLIKKSIPPQLWRGNKAIQEILTRLWNEYDTLKYSNQFLNDILLKPSLGQVQLNPPTNNYREIYLVDYPYEVEIFVQPIFCIVSVPNLPINQSQLESRVFQIIQTSEVPTGNY</sequence>
<evidence type="ECO:0000313" key="2">
    <source>
        <dbReference type="Proteomes" id="UP000606396"/>
    </source>
</evidence>
<comment type="caution">
    <text evidence="1">The sequence shown here is derived from an EMBL/GenBank/DDBJ whole genome shotgun (WGS) entry which is preliminary data.</text>
</comment>
<protein>
    <submittedName>
        <fullName evidence="1">Uncharacterized protein</fullName>
    </submittedName>
</protein>
<dbReference type="RefSeq" id="WP_206758536.1">
    <property type="nucleotide sequence ID" value="NZ_JACJTC010000035.1"/>
</dbReference>
<evidence type="ECO:0000313" key="1">
    <source>
        <dbReference type="EMBL" id="MBD2615964.1"/>
    </source>
</evidence>